<feature type="compositionally biased region" description="Polar residues" evidence="1">
    <location>
        <begin position="706"/>
        <end position="720"/>
    </location>
</feature>
<feature type="compositionally biased region" description="Acidic residues" evidence="1">
    <location>
        <begin position="580"/>
        <end position="589"/>
    </location>
</feature>
<organism evidence="3">
    <name type="scientific">Nothobranchius rachovii</name>
    <name type="common">bluefin notho</name>
    <dbReference type="NCBI Taxonomy" id="451742"/>
    <lineage>
        <taxon>Eukaryota</taxon>
        <taxon>Metazoa</taxon>
        <taxon>Chordata</taxon>
        <taxon>Craniata</taxon>
        <taxon>Vertebrata</taxon>
        <taxon>Euteleostomi</taxon>
        <taxon>Actinopterygii</taxon>
        <taxon>Neopterygii</taxon>
        <taxon>Teleostei</taxon>
        <taxon>Neoteleostei</taxon>
        <taxon>Acanthomorphata</taxon>
        <taxon>Ovalentaria</taxon>
        <taxon>Atherinomorphae</taxon>
        <taxon>Cyprinodontiformes</taxon>
        <taxon>Nothobranchiidae</taxon>
        <taxon>Nothobranchius</taxon>
    </lineage>
</organism>
<feature type="region of interest" description="Disordered" evidence="1">
    <location>
        <begin position="478"/>
        <end position="728"/>
    </location>
</feature>
<reference evidence="3" key="1">
    <citation type="submission" date="2016-05" db="EMBL/GenBank/DDBJ databases">
        <authorList>
            <person name="Lavstsen T."/>
            <person name="Jespersen J.S."/>
        </authorList>
    </citation>
    <scope>NUCLEOTIDE SEQUENCE</scope>
    <source>
        <tissue evidence="3">Brain</tissue>
    </source>
</reference>
<evidence type="ECO:0000313" key="3">
    <source>
        <dbReference type="EMBL" id="SBR85225.1"/>
    </source>
</evidence>
<evidence type="ECO:0000256" key="1">
    <source>
        <dbReference type="SAM" id="MobiDB-lite"/>
    </source>
</evidence>
<reference evidence="3" key="2">
    <citation type="submission" date="2016-06" db="EMBL/GenBank/DDBJ databases">
        <title>The genome of a short-lived fish provides insights into sex chromosome evolution and the genetic control of aging.</title>
        <authorList>
            <person name="Reichwald K."/>
            <person name="Felder M."/>
            <person name="Petzold A."/>
            <person name="Koch P."/>
            <person name="Groth M."/>
            <person name="Platzer M."/>
        </authorList>
    </citation>
    <scope>NUCLEOTIDE SEQUENCE</scope>
    <source>
        <tissue evidence="3">Brain</tissue>
    </source>
</reference>
<protein>
    <submittedName>
        <fullName evidence="3">Leucine rich repeat containing 16B</fullName>
    </submittedName>
</protein>
<feature type="compositionally biased region" description="Pro residues" evidence="1">
    <location>
        <begin position="633"/>
        <end position="642"/>
    </location>
</feature>
<dbReference type="GO" id="GO:0016477">
    <property type="term" value="P:cell migration"/>
    <property type="evidence" value="ECO:0007669"/>
    <property type="project" value="TreeGrafter"/>
</dbReference>
<evidence type="ECO:0000259" key="2">
    <source>
        <dbReference type="Pfam" id="PF17888"/>
    </source>
</evidence>
<feature type="compositionally biased region" description="Low complexity" evidence="1">
    <location>
        <begin position="532"/>
        <end position="553"/>
    </location>
</feature>
<feature type="compositionally biased region" description="Basic and acidic residues" evidence="1">
    <location>
        <begin position="443"/>
        <end position="453"/>
    </location>
</feature>
<feature type="compositionally biased region" description="Basic and acidic residues" evidence="1">
    <location>
        <begin position="590"/>
        <end position="604"/>
    </location>
</feature>
<dbReference type="PANTHER" id="PTHR24112">
    <property type="entry name" value="LEUCINE-RICH REPEAT, ISOFORM F-RELATED"/>
    <property type="match status" value="1"/>
</dbReference>
<dbReference type="GO" id="GO:0005886">
    <property type="term" value="C:plasma membrane"/>
    <property type="evidence" value="ECO:0007669"/>
    <property type="project" value="TreeGrafter"/>
</dbReference>
<dbReference type="InterPro" id="IPR051279">
    <property type="entry name" value="PP1-Reg/Actin-Interact_Protein"/>
</dbReference>
<feature type="domain" description="CARMIL pleckstrin homology" evidence="2">
    <location>
        <begin position="31"/>
        <end position="125"/>
    </location>
</feature>
<dbReference type="Pfam" id="PF17888">
    <property type="entry name" value="Carm_PH"/>
    <property type="match status" value="1"/>
</dbReference>
<sequence>MASKEMTASGFIGVTKDITESIRKIIDKSSVKFICSIKLDTKNGKTENRILVLSTWRLYFLAPKIPTKQVETTFNFLEIRALNSHPEHQVIIDTDKSSFSLRFESRDPLNHVVNHINFTLSRIFNNSIFAPSICHSDSDLSEGSRKYSPSSETSVETQRACGGFSETYAALCDYNGISCKEEVQWHCSENGGISPLDDGLPDFYSKRVLPDSQLSCLHKAHSLRRKKRRNMLAIFGFRKNRSQTLSNQGPESEAEVYEDGCHTVATALTGTALENVYTLLQPPRSAARAGSPGDGADGKMSDHQGKGTLVLSPPPIPGISHPAMGGGKHPFFSPREVSEVDPVFEADRYWADDKQRTTDVLQADNDWMLEGQLRDPHAERHWFDGMLQERTFGEQRMNDRQTDRYWTENRHPDRHLERQWTVDKHTQRQIDRKIEKQWMGGRQIERSWSENRPMDMQVDNQGTESRWKLDRQVQTLLAQRPLPPYPSDRTPSPKQESGPLKNMEVAAAVEWHPQDSQGDRHTSPDAGGGSSVGRRSSSDVGGVVTTYRPSASKPDPPPQSSKPNLPKLRQRHRREGSDALPEEDGDEERDPGKSERRERRHDSESLPPPIPEKPKTSSYVTFPKEPSNERELPPPPVPPPINKPVHGLPDRAASQGEEGLRPQAPVKPQRNRKAVSCDAGTERESPNNVEKPPNRKPPVKKPRLPQNRNKSLEMSDSFNSAPGPAEPL</sequence>
<gene>
    <name evidence="3" type="primary">LRRC16B</name>
</gene>
<feature type="region of interest" description="Disordered" evidence="1">
    <location>
        <begin position="284"/>
        <end position="303"/>
    </location>
</feature>
<dbReference type="GO" id="GO:0034315">
    <property type="term" value="P:regulation of Arp2/3 complex-mediated actin nucleation"/>
    <property type="evidence" value="ECO:0007669"/>
    <property type="project" value="TreeGrafter"/>
</dbReference>
<accession>A0A1A8PUS5</accession>
<feature type="region of interest" description="Disordered" evidence="1">
    <location>
        <begin position="442"/>
        <end position="466"/>
    </location>
</feature>
<dbReference type="EMBL" id="HAEI01003595">
    <property type="protein sequence ID" value="SBR85225.1"/>
    <property type="molecule type" value="Transcribed_RNA"/>
</dbReference>
<dbReference type="AlphaFoldDB" id="A0A1A8PUS5"/>
<proteinExistence type="predicted"/>
<dbReference type="InterPro" id="IPR011993">
    <property type="entry name" value="PH-like_dom_sf"/>
</dbReference>
<dbReference type="InterPro" id="IPR041245">
    <property type="entry name" value="CARMIL_PH"/>
</dbReference>
<dbReference type="GO" id="GO:0030027">
    <property type="term" value="C:lamellipodium"/>
    <property type="evidence" value="ECO:0007669"/>
    <property type="project" value="TreeGrafter"/>
</dbReference>
<dbReference type="Gene3D" id="2.30.29.30">
    <property type="entry name" value="Pleckstrin-homology domain (PH domain)/Phosphotyrosine-binding domain (PTB)"/>
    <property type="match status" value="1"/>
</dbReference>
<dbReference type="PANTHER" id="PTHR24112:SF43">
    <property type="entry name" value="CAPPING PROTEIN, ARP2_3 AND MYOSIN-I LINKER PROTEIN 3"/>
    <property type="match status" value="1"/>
</dbReference>
<name>A0A1A8PUS5_9TELE</name>